<dbReference type="EMBL" id="JAPIUX010000002">
    <property type="protein sequence ID" value="MCX2560617.1"/>
    <property type="molecule type" value="Genomic_DNA"/>
</dbReference>
<reference evidence="1 2" key="1">
    <citation type="submission" date="2022-11" db="EMBL/GenBank/DDBJ databases">
        <title>Genome sequencing of Acetobacter type strain.</title>
        <authorList>
            <person name="Heo J."/>
            <person name="Lee D."/>
            <person name="Han B.-H."/>
            <person name="Hong S.-B."/>
            <person name="Kwon S.-W."/>
        </authorList>
    </citation>
    <scope>NUCLEOTIDE SEQUENCE [LARGE SCALE GENOMIC DNA]</scope>
    <source>
        <strain evidence="1 2">KACC 21251</strain>
    </source>
</reference>
<keyword evidence="2" id="KW-1185">Reference proteome</keyword>
<comment type="caution">
    <text evidence="1">The sequence shown here is derived from an EMBL/GenBank/DDBJ whole genome shotgun (WGS) entry which is preliminary data.</text>
</comment>
<protein>
    <recommendedName>
        <fullName evidence="3">Transposase</fullName>
    </recommendedName>
</protein>
<accession>A0ABT3Q5P2</accession>
<name>A0ABT3Q5P2_9PROT</name>
<sequence>MLALNGLPPGGVPVSLFGMVMKGTTIRSIFERLEDGKVEDVV</sequence>
<gene>
    <name evidence="1" type="ORF">OQ252_04265</name>
</gene>
<proteinExistence type="predicted"/>
<organism evidence="1 2">
    <name type="scientific">Acetobacter farinalis</name>
    <dbReference type="NCBI Taxonomy" id="1260984"/>
    <lineage>
        <taxon>Bacteria</taxon>
        <taxon>Pseudomonadati</taxon>
        <taxon>Pseudomonadota</taxon>
        <taxon>Alphaproteobacteria</taxon>
        <taxon>Acetobacterales</taxon>
        <taxon>Acetobacteraceae</taxon>
        <taxon>Acetobacter</taxon>
    </lineage>
</organism>
<dbReference type="RefSeq" id="WP_265794219.1">
    <property type="nucleotide sequence ID" value="NZ_JAPIUX010000002.1"/>
</dbReference>
<evidence type="ECO:0000313" key="2">
    <source>
        <dbReference type="Proteomes" id="UP001526446"/>
    </source>
</evidence>
<evidence type="ECO:0008006" key="3">
    <source>
        <dbReference type="Google" id="ProtNLM"/>
    </source>
</evidence>
<evidence type="ECO:0000313" key="1">
    <source>
        <dbReference type="EMBL" id="MCX2560617.1"/>
    </source>
</evidence>
<dbReference type="Proteomes" id="UP001526446">
    <property type="component" value="Unassembled WGS sequence"/>
</dbReference>